<dbReference type="InterPro" id="IPR009071">
    <property type="entry name" value="HMG_box_dom"/>
</dbReference>
<dbReference type="Gene3D" id="1.10.30.10">
    <property type="entry name" value="High mobility group box domain"/>
    <property type="match status" value="1"/>
</dbReference>
<reference evidence="7" key="2">
    <citation type="submission" date="2021-12" db="EMBL/GenBank/DDBJ databases">
        <title>Resequencing data analysis of finger millet.</title>
        <authorList>
            <person name="Hatakeyama M."/>
            <person name="Aluri S."/>
            <person name="Balachadran M.T."/>
            <person name="Sivarajan S.R."/>
            <person name="Poveda L."/>
            <person name="Shimizu-Inatsugi R."/>
            <person name="Schlapbach R."/>
            <person name="Sreeman S.M."/>
            <person name="Shimizu K.K."/>
        </authorList>
    </citation>
    <scope>NUCLEOTIDE SEQUENCE</scope>
</reference>
<evidence type="ECO:0000256" key="5">
    <source>
        <dbReference type="SAM" id="MobiDB-lite"/>
    </source>
</evidence>
<accession>A0AAV5E6I4</accession>
<comment type="caution">
    <text evidence="7">The sequence shown here is derived from an EMBL/GenBank/DDBJ whole genome shotgun (WGS) entry which is preliminary data.</text>
</comment>
<evidence type="ECO:0000256" key="4">
    <source>
        <dbReference type="PROSITE-ProRule" id="PRU00267"/>
    </source>
</evidence>
<dbReference type="InterPro" id="IPR031061">
    <property type="entry name" value="HMGB_plant"/>
</dbReference>
<dbReference type="InterPro" id="IPR036910">
    <property type="entry name" value="HMG_box_dom_sf"/>
</dbReference>
<feature type="region of interest" description="Disordered" evidence="5">
    <location>
        <begin position="55"/>
        <end position="96"/>
    </location>
</feature>
<gene>
    <name evidence="7" type="primary">gb05269</name>
    <name evidence="7" type="ORF">PR202_gb05269</name>
</gene>
<proteinExistence type="predicted"/>
<evidence type="ECO:0000256" key="2">
    <source>
        <dbReference type="ARBA" id="ARBA00023125"/>
    </source>
</evidence>
<dbReference type="PANTHER" id="PTHR46261">
    <property type="entry name" value="HIGH MOBILITY GROUP B PROTEIN 4-RELATED"/>
    <property type="match status" value="1"/>
</dbReference>
<name>A0AAV5E6I4_ELECO</name>
<dbReference type="GO" id="GO:0003677">
    <property type="term" value="F:DNA binding"/>
    <property type="evidence" value="ECO:0007669"/>
    <property type="project" value="UniProtKB-UniRule"/>
</dbReference>
<evidence type="ECO:0000313" key="7">
    <source>
        <dbReference type="EMBL" id="GJN18141.1"/>
    </source>
</evidence>
<sequence>MLAATDGPREDDSLRLPPHRKLLLAAVTASPVRPRALLAGREGLCLSRMKTRSQTVALGPKPLKTVALGPRPSSPKRKARPKPSGKGGLRAPKKPPTAFFYFMEDFRKTYQKENPSVKTMQEEKVKYYDIATEKRAEFEKALAEYNKKKNSGELSDESDDD</sequence>
<reference evidence="7" key="1">
    <citation type="journal article" date="2018" name="DNA Res.">
        <title>Multiple hybrid de novo genome assembly of finger millet, an orphan allotetraploid crop.</title>
        <authorList>
            <person name="Hatakeyama M."/>
            <person name="Aluri S."/>
            <person name="Balachadran M.T."/>
            <person name="Sivarajan S.R."/>
            <person name="Patrignani A."/>
            <person name="Gruter S."/>
            <person name="Poveda L."/>
            <person name="Shimizu-Inatsugi R."/>
            <person name="Baeten J."/>
            <person name="Francoijs K.J."/>
            <person name="Nataraja K.N."/>
            <person name="Reddy Y.A.N."/>
            <person name="Phadnis S."/>
            <person name="Ravikumar R.L."/>
            <person name="Schlapbach R."/>
            <person name="Sreeman S.M."/>
            <person name="Shimizu K.K."/>
        </authorList>
    </citation>
    <scope>NUCLEOTIDE SEQUENCE</scope>
</reference>
<feature type="DNA-binding region" description="HMG box" evidence="4">
    <location>
        <begin position="92"/>
        <end position="146"/>
    </location>
</feature>
<dbReference type="SMART" id="SM00398">
    <property type="entry name" value="HMG"/>
    <property type="match status" value="1"/>
</dbReference>
<dbReference type="GO" id="GO:0005634">
    <property type="term" value="C:nucleus"/>
    <property type="evidence" value="ECO:0007669"/>
    <property type="project" value="UniProtKB-SubCell"/>
</dbReference>
<dbReference type="SUPFAM" id="SSF47095">
    <property type="entry name" value="HMG-box"/>
    <property type="match status" value="1"/>
</dbReference>
<evidence type="ECO:0000313" key="8">
    <source>
        <dbReference type="Proteomes" id="UP001054889"/>
    </source>
</evidence>
<dbReference type="PROSITE" id="PS50118">
    <property type="entry name" value="HMG_BOX_2"/>
    <property type="match status" value="1"/>
</dbReference>
<keyword evidence="3 4" id="KW-0539">Nucleus</keyword>
<dbReference type="AlphaFoldDB" id="A0AAV5E6I4"/>
<comment type="subcellular location">
    <subcellularLocation>
        <location evidence="1">Nucleus</location>
    </subcellularLocation>
</comment>
<evidence type="ECO:0000259" key="6">
    <source>
        <dbReference type="PROSITE" id="PS50118"/>
    </source>
</evidence>
<keyword evidence="8" id="KW-1185">Reference proteome</keyword>
<protein>
    <recommendedName>
        <fullName evidence="6">HMG box domain-containing protein</fullName>
    </recommendedName>
</protein>
<evidence type="ECO:0000256" key="1">
    <source>
        <dbReference type="ARBA" id="ARBA00004123"/>
    </source>
</evidence>
<feature type="compositionally biased region" description="Basic residues" evidence="5">
    <location>
        <begin position="74"/>
        <end position="83"/>
    </location>
</feature>
<dbReference type="Proteomes" id="UP001054889">
    <property type="component" value="Unassembled WGS sequence"/>
</dbReference>
<feature type="domain" description="HMG box" evidence="6">
    <location>
        <begin position="92"/>
        <end position="146"/>
    </location>
</feature>
<keyword evidence="2 4" id="KW-0238">DNA-binding</keyword>
<dbReference type="EMBL" id="BQKI01000073">
    <property type="protein sequence ID" value="GJN18141.1"/>
    <property type="molecule type" value="Genomic_DNA"/>
</dbReference>
<dbReference type="PANTHER" id="PTHR46261:SF12">
    <property type="entry name" value="HIGH MOBILITY GROUP B PROTEIN 14"/>
    <property type="match status" value="1"/>
</dbReference>
<evidence type="ECO:0000256" key="3">
    <source>
        <dbReference type="ARBA" id="ARBA00023242"/>
    </source>
</evidence>
<organism evidence="7 8">
    <name type="scientific">Eleusine coracana subsp. coracana</name>
    <dbReference type="NCBI Taxonomy" id="191504"/>
    <lineage>
        <taxon>Eukaryota</taxon>
        <taxon>Viridiplantae</taxon>
        <taxon>Streptophyta</taxon>
        <taxon>Embryophyta</taxon>
        <taxon>Tracheophyta</taxon>
        <taxon>Spermatophyta</taxon>
        <taxon>Magnoliopsida</taxon>
        <taxon>Liliopsida</taxon>
        <taxon>Poales</taxon>
        <taxon>Poaceae</taxon>
        <taxon>PACMAD clade</taxon>
        <taxon>Chloridoideae</taxon>
        <taxon>Cynodonteae</taxon>
        <taxon>Eleusininae</taxon>
        <taxon>Eleusine</taxon>
    </lineage>
</organism>